<proteinExistence type="predicted"/>
<dbReference type="Gene3D" id="3.10.105.10">
    <property type="entry name" value="Dipeptide-binding Protein, Domain 3"/>
    <property type="match status" value="1"/>
</dbReference>
<dbReference type="EMBL" id="JBHUFB010000007">
    <property type="protein sequence ID" value="MFD1811501.1"/>
    <property type="molecule type" value="Genomic_DNA"/>
</dbReference>
<accession>A0ABW4P074</accession>
<dbReference type="InterPro" id="IPR000914">
    <property type="entry name" value="SBP_5_dom"/>
</dbReference>
<feature type="compositionally biased region" description="Low complexity" evidence="1">
    <location>
        <begin position="473"/>
        <end position="493"/>
    </location>
</feature>
<comment type="caution">
    <text evidence="3">The sequence shown here is derived from an EMBL/GenBank/DDBJ whole genome shotgun (WGS) entry which is preliminary data.</text>
</comment>
<dbReference type="PANTHER" id="PTHR30290">
    <property type="entry name" value="PERIPLASMIC BINDING COMPONENT OF ABC TRANSPORTER"/>
    <property type="match status" value="1"/>
</dbReference>
<feature type="compositionally biased region" description="Acidic residues" evidence="1">
    <location>
        <begin position="513"/>
        <end position="524"/>
    </location>
</feature>
<dbReference type="Gene3D" id="3.90.76.10">
    <property type="entry name" value="Dipeptide-binding Protein, Domain 1"/>
    <property type="match status" value="1"/>
</dbReference>
<evidence type="ECO:0000259" key="2">
    <source>
        <dbReference type="Pfam" id="PF00496"/>
    </source>
</evidence>
<sequence>MVAGLAVAGCTANPPPPVESTDSPKPTTTVPTKNTIVVGIDEIGQGFNPHLLSDQSPVNAAVTSMVLPSPFRPVPSDTVAGATNWVPDESLLVSADVTSQAPFTITYQLRNEAQWSDSAPIAAEDFRYLWRQMISQPGVVDPAGYALIDDVASSAGGKTVTVTMDAPYPAWRELFTDLLPSHLVKDTPGGFARGLAENIPVSGGHFHIKSVDRGRDEILLERNDRFWGEPATPDQILMRRGGSNAQISDSVRSGDTQVVQVRGAGSLQEQLSAIPGVRAGTTPQPRVLELTFNGRTDVAGDQRVRRALTGVLDPDLLASVGSPSGANATVARAQVLAPSAPGYVPTAPPALGHDNAMRLLAEAGWVLEAPEAEGTADGETHEVPPRLVRNGEQLSLTIGATTGDDTAIAVANTAADQLRGAGALVDVTTMRAEELYGKALVEGRVDAVVGWARAGADPATALVSRYGCPLPEVTAPTEATSPAAPEGTEPATTGVPTPEVTGNPAPTPIATTEEADDESEDEPNPEAPSNISGLCDPGLQQGLDDALRGVGDVGQVMTQAEPRLWELAAVLPIMQDTTVVAAGPDVDGVTLSGAIEVGIFGDAASWSRNQG</sequence>
<dbReference type="CDD" id="cd08501">
    <property type="entry name" value="PBP2_Lpqw"/>
    <property type="match status" value="1"/>
</dbReference>
<evidence type="ECO:0000313" key="3">
    <source>
        <dbReference type="EMBL" id="MFD1811501.1"/>
    </source>
</evidence>
<feature type="domain" description="Solute-binding protein family 5" evidence="2">
    <location>
        <begin position="97"/>
        <end position="466"/>
    </location>
</feature>
<reference evidence="4" key="1">
    <citation type="journal article" date="2019" name="Int. J. Syst. Evol. Microbiol.">
        <title>The Global Catalogue of Microorganisms (GCM) 10K type strain sequencing project: providing services to taxonomists for standard genome sequencing and annotation.</title>
        <authorList>
            <consortium name="The Broad Institute Genomics Platform"/>
            <consortium name="The Broad Institute Genome Sequencing Center for Infectious Disease"/>
            <person name="Wu L."/>
            <person name="Ma J."/>
        </authorList>
    </citation>
    <scope>NUCLEOTIDE SEQUENCE [LARGE SCALE GENOMIC DNA]</scope>
    <source>
        <strain evidence="4">DT72</strain>
    </source>
</reference>
<dbReference type="RefSeq" id="WP_378484254.1">
    <property type="nucleotide sequence ID" value="NZ_JBHUFB010000007.1"/>
</dbReference>
<name>A0ABW4P074_9NOCA</name>
<feature type="region of interest" description="Disordered" evidence="1">
    <location>
        <begin position="473"/>
        <end position="543"/>
    </location>
</feature>
<dbReference type="Proteomes" id="UP001597286">
    <property type="component" value="Unassembled WGS sequence"/>
</dbReference>
<evidence type="ECO:0000313" key="4">
    <source>
        <dbReference type="Proteomes" id="UP001597286"/>
    </source>
</evidence>
<gene>
    <name evidence="3" type="ORF">ACFSJG_04690</name>
</gene>
<dbReference type="PANTHER" id="PTHR30290:SF65">
    <property type="entry name" value="MONOACYL PHOSPHATIDYLINOSITOL TETRAMANNOSIDE-BINDING PROTEIN LPQW-RELATED"/>
    <property type="match status" value="1"/>
</dbReference>
<feature type="region of interest" description="Disordered" evidence="1">
    <location>
        <begin position="8"/>
        <end position="31"/>
    </location>
</feature>
<evidence type="ECO:0000256" key="1">
    <source>
        <dbReference type="SAM" id="MobiDB-lite"/>
    </source>
</evidence>
<keyword evidence="4" id="KW-1185">Reference proteome</keyword>
<dbReference type="InterPro" id="IPR039424">
    <property type="entry name" value="SBP_5"/>
</dbReference>
<dbReference type="Pfam" id="PF00496">
    <property type="entry name" value="SBP_bac_5"/>
    <property type="match status" value="1"/>
</dbReference>
<protein>
    <submittedName>
        <fullName evidence="3">ABC transporter family substrate-binding protein</fullName>
    </submittedName>
</protein>
<dbReference type="SUPFAM" id="SSF53850">
    <property type="entry name" value="Periplasmic binding protein-like II"/>
    <property type="match status" value="1"/>
</dbReference>
<organism evidence="3 4">
    <name type="scientific">Rhodococcus gannanensis</name>
    <dbReference type="NCBI Taxonomy" id="1960308"/>
    <lineage>
        <taxon>Bacteria</taxon>
        <taxon>Bacillati</taxon>
        <taxon>Actinomycetota</taxon>
        <taxon>Actinomycetes</taxon>
        <taxon>Mycobacteriales</taxon>
        <taxon>Nocardiaceae</taxon>
        <taxon>Rhodococcus</taxon>
    </lineage>
</organism>